<name>A0A3P7N3X6_CYLGO</name>
<accession>A0A3P7N3X6</accession>
<keyword evidence="4" id="KW-1185">Reference proteome</keyword>
<dbReference type="EMBL" id="UYRV01118704">
    <property type="protein sequence ID" value="VDN31293.1"/>
    <property type="molecule type" value="Genomic_DNA"/>
</dbReference>
<feature type="chain" id="PRO_5018109166" evidence="2">
    <location>
        <begin position="18"/>
        <end position="125"/>
    </location>
</feature>
<protein>
    <submittedName>
        <fullName evidence="3">Uncharacterized protein</fullName>
    </submittedName>
</protein>
<sequence>MLKTLLLCSLLIIDASAVCTICSLLSDYSDDMPTIRTLPEPSEKYRRQSLDSAEQQMVGGFSDLTSRLFGNLFGLINERATRVSTDDGANPLRGRGRFNPNIEKPGVEPKQKAGTQLFDLFDTIG</sequence>
<evidence type="ECO:0000256" key="1">
    <source>
        <dbReference type="SAM" id="MobiDB-lite"/>
    </source>
</evidence>
<feature type="signal peptide" evidence="2">
    <location>
        <begin position="1"/>
        <end position="17"/>
    </location>
</feature>
<reference evidence="3 4" key="1">
    <citation type="submission" date="2018-11" db="EMBL/GenBank/DDBJ databases">
        <authorList>
            <consortium name="Pathogen Informatics"/>
        </authorList>
    </citation>
    <scope>NUCLEOTIDE SEQUENCE [LARGE SCALE GENOMIC DNA]</scope>
</reference>
<gene>
    <name evidence="3" type="ORF">CGOC_LOCUS11779</name>
</gene>
<keyword evidence="2" id="KW-0732">Signal</keyword>
<dbReference type="AlphaFoldDB" id="A0A3P7N3X6"/>
<organism evidence="3 4">
    <name type="scientific">Cylicostephanus goldi</name>
    <name type="common">Nematode worm</name>
    <dbReference type="NCBI Taxonomy" id="71465"/>
    <lineage>
        <taxon>Eukaryota</taxon>
        <taxon>Metazoa</taxon>
        <taxon>Ecdysozoa</taxon>
        <taxon>Nematoda</taxon>
        <taxon>Chromadorea</taxon>
        <taxon>Rhabditida</taxon>
        <taxon>Rhabditina</taxon>
        <taxon>Rhabditomorpha</taxon>
        <taxon>Strongyloidea</taxon>
        <taxon>Strongylidae</taxon>
        <taxon>Cylicostephanus</taxon>
    </lineage>
</organism>
<evidence type="ECO:0000313" key="4">
    <source>
        <dbReference type="Proteomes" id="UP000271889"/>
    </source>
</evidence>
<dbReference type="OrthoDB" id="286301at2759"/>
<proteinExistence type="predicted"/>
<feature type="region of interest" description="Disordered" evidence="1">
    <location>
        <begin position="84"/>
        <end position="109"/>
    </location>
</feature>
<dbReference type="Proteomes" id="UP000271889">
    <property type="component" value="Unassembled WGS sequence"/>
</dbReference>
<evidence type="ECO:0000313" key="3">
    <source>
        <dbReference type="EMBL" id="VDN31293.1"/>
    </source>
</evidence>
<feature type="non-terminal residue" evidence="3">
    <location>
        <position position="125"/>
    </location>
</feature>
<evidence type="ECO:0000256" key="2">
    <source>
        <dbReference type="SAM" id="SignalP"/>
    </source>
</evidence>